<dbReference type="PANTHER" id="PTHR14089:SF6">
    <property type="entry name" value="PRE-MRNA-SPLICING FACTOR RBM22"/>
    <property type="match status" value="1"/>
</dbReference>
<dbReference type="GO" id="GO:0036002">
    <property type="term" value="F:pre-mRNA binding"/>
    <property type="evidence" value="ECO:0007669"/>
    <property type="project" value="TreeGrafter"/>
</dbReference>
<evidence type="ECO:0000256" key="2">
    <source>
        <dbReference type="PROSITE-ProRule" id="PRU00176"/>
    </source>
</evidence>
<dbReference type="InterPro" id="IPR000504">
    <property type="entry name" value="RRM_dom"/>
</dbReference>
<dbReference type="AlphaFoldDB" id="A0A7S3IRN5"/>
<keyword evidence="1 2" id="KW-0694">RNA-binding</keyword>
<dbReference type="Pfam" id="PF00076">
    <property type="entry name" value="RRM_1"/>
    <property type="match status" value="1"/>
</dbReference>
<name>A0A7S3IRN5_9SPIT</name>
<evidence type="ECO:0000256" key="1">
    <source>
        <dbReference type="ARBA" id="ARBA00022884"/>
    </source>
</evidence>
<evidence type="ECO:0000259" key="4">
    <source>
        <dbReference type="PROSITE" id="PS50102"/>
    </source>
</evidence>
<dbReference type="SUPFAM" id="SSF54928">
    <property type="entry name" value="RNA-binding domain, RBD"/>
    <property type="match status" value="1"/>
</dbReference>
<dbReference type="GO" id="GO:0071006">
    <property type="term" value="C:U2-type catalytic step 1 spliceosome"/>
    <property type="evidence" value="ECO:0007669"/>
    <property type="project" value="TreeGrafter"/>
</dbReference>
<protein>
    <recommendedName>
        <fullName evidence="4">RRM domain-containing protein</fullName>
    </recommendedName>
</protein>
<accession>A0A7S3IRN5</accession>
<feature type="compositionally biased region" description="Basic and acidic residues" evidence="3">
    <location>
        <begin position="139"/>
        <end position="160"/>
    </location>
</feature>
<dbReference type="EMBL" id="HBIH01028833">
    <property type="protein sequence ID" value="CAE0330975.1"/>
    <property type="molecule type" value="Transcribed_RNA"/>
</dbReference>
<feature type="domain" description="RRM" evidence="4">
    <location>
        <begin position="46"/>
        <end position="119"/>
    </location>
</feature>
<reference evidence="5" key="1">
    <citation type="submission" date="2021-01" db="EMBL/GenBank/DDBJ databases">
        <authorList>
            <person name="Corre E."/>
            <person name="Pelletier E."/>
            <person name="Niang G."/>
            <person name="Scheremetjew M."/>
            <person name="Finn R."/>
            <person name="Kale V."/>
            <person name="Holt S."/>
            <person name="Cochrane G."/>
            <person name="Meng A."/>
            <person name="Brown T."/>
            <person name="Cohen L."/>
        </authorList>
    </citation>
    <scope>NUCLEOTIDE SEQUENCE</scope>
    <source>
        <strain evidence="5">S3</strain>
    </source>
</reference>
<dbReference type="PANTHER" id="PTHR14089">
    <property type="entry name" value="PRE-MRNA-SPLICING FACTOR RBM22"/>
    <property type="match status" value="1"/>
</dbReference>
<dbReference type="PROSITE" id="PS50102">
    <property type="entry name" value="RRM"/>
    <property type="match status" value="1"/>
</dbReference>
<dbReference type="GO" id="GO:0017070">
    <property type="term" value="F:U6 snRNA binding"/>
    <property type="evidence" value="ECO:0007669"/>
    <property type="project" value="TreeGrafter"/>
</dbReference>
<dbReference type="InterPro" id="IPR039171">
    <property type="entry name" value="Cwc2/Slt11"/>
</dbReference>
<evidence type="ECO:0000313" key="5">
    <source>
        <dbReference type="EMBL" id="CAE0330975.1"/>
    </source>
</evidence>
<dbReference type="GO" id="GO:0071007">
    <property type="term" value="C:U2-type catalytic step 2 spliceosome"/>
    <property type="evidence" value="ECO:0007669"/>
    <property type="project" value="TreeGrafter"/>
</dbReference>
<sequence>MQKGHGKVEDRIRDRYNGVNDPLAKKIIDKIEEYKLPDPPADLGVTTFFVGGVTEASEESELRAKFGEFGKVEGIKMITSKKCAFVCFFDRREAEKAFEILYERLYLGEKKLKLLWAKSQLDLSKKKKKKSKPDSALPEEGKPDSALPKEEKPVEVKSDNGEPLDPAVVK</sequence>
<dbReference type="GO" id="GO:0000974">
    <property type="term" value="C:Prp19 complex"/>
    <property type="evidence" value="ECO:0007669"/>
    <property type="project" value="TreeGrafter"/>
</dbReference>
<dbReference type="InterPro" id="IPR035979">
    <property type="entry name" value="RBD_domain_sf"/>
</dbReference>
<dbReference type="InterPro" id="IPR012677">
    <property type="entry name" value="Nucleotide-bd_a/b_plait_sf"/>
</dbReference>
<feature type="region of interest" description="Disordered" evidence="3">
    <location>
        <begin position="123"/>
        <end position="170"/>
    </location>
</feature>
<proteinExistence type="predicted"/>
<gene>
    <name evidence="5" type="ORF">SINC0208_LOCUS11608</name>
</gene>
<evidence type="ECO:0000256" key="3">
    <source>
        <dbReference type="SAM" id="MobiDB-lite"/>
    </source>
</evidence>
<organism evidence="5">
    <name type="scientific">Strombidium inclinatum</name>
    <dbReference type="NCBI Taxonomy" id="197538"/>
    <lineage>
        <taxon>Eukaryota</taxon>
        <taxon>Sar</taxon>
        <taxon>Alveolata</taxon>
        <taxon>Ciliophora</taxon>
        <taxon>Intramacronucleata</taxon>
        <taxon>Spirotrichea</taxon>
        <taxon>Oligotrichia</taxon>
        <taxon>Strombidiidae</taxon>
        <taxon>Strombidium</taxon>
    </lineage>
</organism>
<dbReference type="SMART" id="SM00360">
    <property type="entry name" value="RRM"/>
    <property type="match status" value="1"/>
</dbReference>
<dbReference type="Gene3D" id="3.30.70.330">
    <property type="match status" value="1"/>
</dbReference>